<dbReference type="AlphaFoldDB" id="C0DYW2"/>
<dbReference type="HOGENOM" id="CLU_3183151_0_0_4"/>
<dbReference type="EMBL" id="ACEA01000059">
    <property type="protein sequence ID" value="EEG22778.1"/>
    <property type="molecule type" value="Genomic_DNA"/>
</dbReference>
<name>C0DYW2_EIKCO</name>
<comment type="caution">
    <text evidence="1">The sequence shown here is derived from an EMBL/GenBank/DDBJ whole genome shotgun (WGS) entry which is preliminary data.</text>
</comment>
<accession>C0DYW2</accession>
<reference evidence="1 2" key="1">
    <citation type="submission" date="2009-01" db="EMBL/GenBank/DDBJ databases">
        <authorList>
            <person name="Fulton L."/>
            <person name="Clifton S."/>
            <person name="Chinwalla A.T."/>
            <person name="Mitreva M."/>
            <person name="Sodergren E."/>
            <person name="Weinstock G."/>
            <person name="Clifton S."/>
            <person name="Dooling D.J."/>
            <person name="Fulton B."/>
            <person name="Minx P."/>
            <person name="Pepin K.H."/>
            <person name="Johnson M."/>
            <person name="Bhonagiri V."/>
            <person name="Nash W.E."/>
            <person name="Mardis E.R."/>
            <person name="Wilson R.K."/>
        </authorList>
    </citation>
    <scope>NUCLEOTIDE SEQUENCE [LARGE SCALE GENOMIC DNA]</scope>
    <source>
        <strain evidence="1 2">ATCC 23834</strain>
    </source>
</reference>
<organism evidence="1 2">
    <name type="scientific">Eikenella corrodens ATCC 23834</name>
    <dbReference type="NCBI Taxonomy" id="546274"/>
    <lineage>
        <taxon>Bacteria</taxon>
        <taxon>Pseudomonadati</taxon>
        <taxon>Pseudomonadota</taxon>
        <taxon>Betaproteobacteria</taxon>
        <taxon>Neisseriales</taxon>
        <taxon>Neisseriaceae</taxon>
        <taxon>Eikenella</taxon>
    </lineage>
</organism>
<evidence type="ECO:0000313" key="1">
    <source>
        <dbReference type="EMBL" id="EEG22778.1"/>
    </source>
</evidence>
<proteinExistence type="predicted"/>
<gene>
    <name evidence="1" type="ORF">EIKCOROL_02578</name>
</gene>
<sequence length="46" mass="5326">MPFYMDYFVLSCPDTDSNYHELAAITNRITAHIYLLGITKGYLKPQ</sequence>
<protein>
    <submittedName>
        <fullName evidence="1">Uncharacterized protein</fullName>
    </submittedName>
</protein>
<dbReference type="Proteomes" id="UP000005837">
    <property type="component" value="Unassembled WGS sequence"/>
</dbReference>
<evidence type="ECO:0000313" key="2">
    <source>
        <dbReference type="Proteomes" id="UP000005837"/>
    </source>
</evidence>